<sequence>MAHLLVTAMPFAGHVRPMTAVAAALLARGHRVTAYTGDRHVEAFDRLGCETLVWRDALDFDEHRLAEAFPGVAPPGPLGTLANLGELFIGTAPGQVGDIRAAHERTPFDALVGDVMAVGTGLAAEVLGLPWASVSLMPLTMRSRDLPPPGLAMQPARTWLGRARDRMLRAVVRNASGPLDRSLRAARAELGLGPGRPFDEALYSPKLVLATGSPSLEYDPGDLPASVRFVGWLEPRTGPLAPPPLWAETLADEPRQVVFVTQGTVDTDPSALLLPTIEALAHVPVRVIGTTAGHSIEREVPANARLVDFVPYSAVVPHTDVGVTNGGWGGVLEMLACGVPLVVAGGSADKPEVAARVAWSGAGIDLRTGRPRPPRVLAAVRKVLREPRYRTRARQIADELSALGGASRAAELVECLLVPTPPCD</sequence>
<dbReference type="EMBL" id="VOIR01000012">
    <property type="protein sequence ID" value="KAA6434888.1"/>
    <property type="molecule type" value="Genomic_DNA"/>
</dbReference>
<dbReference type="CDD" id="cd03784">
    <property type="entry name" value="GT1_Gtf-like"/>
    <property type="match status" value="1"/>
</dbReference>
<dbReference type="InterPro" id="IPR002213">
    <property type="entry name" value="UDP_glucos_trans"/>
</dbReference>
<dbReference type="GO" id="GO:0016758">
    <property type="term" value="F:hexosyltransferase activity"/>
    <property type="evidence" value="ECO:0007669"/>
    <property type="project" value="UniProtKB-ARBA"/>
</dbReference>
<dbReference type="GO" id="GO:0008194">
    <property type="term" value="F:UDP-glycosyltransferase activity"/>
    <property type="evidence" value="ECO:0007669"/>
    <property type="project" value="InterPro"/>
</dbReference>
<dbReference type="RefSeq" id="WP_146355398.1">
    <property type="nucleotide sequence ID" value="NZ_VOIR01000012.1"/>
</dbReference>
<dbReference type="GO" id="GO:0017000">
    <property type="term" value="P:antibiotic biosynthetic process"/>
    <property type="evidence" value="ECO:0007669"/>
    <property type="project" value="UniProtKB-ARBA"/>
</dbReference>
<accession>A0A5M8QI36</accession>
<organism evidence="2 3">
    <name type="scientific">Agrococcus sediminis</name>
    <dbReference type="NCBI Taxonomy" id="2599924"/>
    <lineage>
        <taxon>Bacteria</taxon>
        <taxon>Bacillati</taxon>
        <taxon>Actinomycetota</taxon>
        <taxon>Actinomycetes</taxon>
        <taxon>Micrococcales</taxon>
        <taxon>Microbacteriaceae</taxon>
        <taxon>Agrococcus</taxon>
    </lineage>
</organism>
<comment type="caution">
    <text evidence="2">The sequence shown here is derived from an EMBL/GenBank/DDBJ whole genome shotgun (WGS) entry which is preliminary data.</text>
</comment>
<dbReference type="OrthoDB" id="6620093at2"/>
<dbReference type="Pfam" id="PF06722">
    <property type="entry name" value="EryCIII-like_C"/>
    <property type="match status" value="1"/>
</dbReference>
<keyword evidence="2" id="KW-0808">Transferase</keyword>
<evidence type="ECO:0000259" key="1">
    <source>
        <dbReference type="Pfam" id="PF06722"/>
    </source>
</evidence>
<dbReference type="InterPro" id="IPR050426">
    <property type="entry name" value="Glycosyltransferase_28"/>
</dbReference>
<dbReference type="PANTHER" id="PTHR48050">
    <property type="entry name" value="STEROL 3-BETA-GLUCOSYLTRANSFERASE"/>
    <property type="match status" value="1"/>
</dbReference>
<evidence type="ECO:0000313" key="2">
    <source>
        <dbReference type="EMBL" id="KAA6434888.1"/>
    </source>
</evidence>
<dbReference type="Gene3D" id="3.40.50.2000">
    <property type="entry name" value="Glycogen Phosphorylase B"/>
    <property type="match status" value="2"/>
</dbReference>
<protein>
    <submittedName>
        <fullName evidence="2">Glycosyltransferase family 1 protein</fullName>
    </submittedName>
</protein>
<dbReference type="AlphaFoldDB" id="A0A5M8QI36"/>
<keyword evidence="3" id="KW-1185">Reference proteome</keyword>
<dbReference type="FunFam" id="3.40.50.2000:FF:000072">
    <property type="entry name" value="Glycosyl transferase"/>
    <property type="match status" value="1"/>
</dbReference>
<dbReference type="InterPro" id="IPR010610">
    <property type="entry name" value="EryCIII-like_C"/>
</dbReference>
<feature type="domain" description="Erythromycin biosynthesis protein CIII-like C-terminal" evidence="1">
    <location>
        <begin position="294"/>
        <end position="402"/>
    </location>
</feature>
<dbReference type="SUPFAM" id="SSF53756">
    <property type="entry name" value="UDP-Glycosyltransferase/glycogen phosphorylase"/>
    <property type="match status" value="1"/>
</dbReference>
<gene>
    <name evidence="2" type="ORF">FQ330_03715</name>
</gene>
<evidence type="ECO:0000313" key="3">
    <source>
        <dbReference type="Proteomes" id="UP000323221"/>
    </source>
</evidence>
<reference evidence="2 3" key="1">
    <citation type="submission" date="2019-08" db="EMBL/GenBank/DDBJ databases">
        <title>Agrococcus lahaulensis sp. nov., isolated from a cold desert of the Indian Himalayas.</title>
        <authorList>
            <person name="Qu J.H."/>
        </authorList>
    </citation>
    <scope>NUCLEOTIDE SEQUENCE [LARGE SCALE GENOMIC DNA]</scope>
    <source>
        <strain evidence="2 3">NS18</strain>
    </source>
</reference>
<name>A0A5M8QI36_9MICO</name>
<dbReference type="Proteomes" id="UP000323221">
    <property type="component" value="Unassembled WGS sequence"/>
</dbReference>
<proteinExistence type="predicted"/>
<dbReference type="PANTHER" id="PTHR48050:SF13">
    <property type="entry name" value="STEROL 3-BETA-GLUCOSYLTRANSFERASE UGT80A2"/>
    <property type="match status" value="1"/>
</dbReference>